<evidence type="ECO:0000313" key="2">
    <source>
        <dbReference type="Proteomes" id="UP001163603"/>
    </source>
</evidence>
<dbReference type="Proteomes" id="UP001163603">
    <property type="component" value="Chromosome 12"/>
</dbReference>
<proteinExistence type="predicted"/>
<reference evidence="2" key="1">
    <citation type="journal article" date="2023" name="G3 (Bethesda)">
        <title>Genome assembly and association tests identify interacting loci associated with vigor, precocity, and sex in interspecific pistachio rootstocks.</title>
        <authorList>
            <person name="Palmer W."/>
            <person name="Jacygrad E."/>
            <person name="Sagayaradj S."/>
            <person name="Cavanaugh K."/>
            <person name="Han R."/>
            <person name="Bertier L."/>
            <person name="Beede B."/>
            <person name="Kafkas S."/>
            <person name="Golino D."/>
            <person name="Preece J."/>
            <person name="Michelmore R."/>
        </authorList>
    </citation>
    <scope>NUCLEOTIDE SEQUENCE [LARGE SCALE GENOMIC DNA]</scope>
</reference>
<keyword evidence="2" id="KW-1185">Reference proteome</keyword>
<comment type="caution">
    <text evidence="1">The sequence shown here is derived from an EMBL/GenBank/DDBJ whole genome shotgun (WGS) entry which is preliminary data.</text>
</comment>
<evidence type="ECO:0000313" key="1">
    <source>
        <dbReference type="EMBL" id="KAJ0018080.1"/>
    </source>
</evidence>
<accession>A0ACC0XIA3</accession>
<gene>
    <name evidence="1" type="ORF">Pint_11135</name>
</gene>
<protein>
    <submittedName>
        <fullName evidence="1">Uncharacterized protein</fullName>
    </submittedName>
</protein>
<sequence length="44" mass="5384">MPCCRLLLNPHVHWATINTIKYFSKHFRDKFLVGFVNKCWMYPQ</sequence>
<dbReference type="EMBL" id="CM047747">
    <property type="protein sequence ID" value="KAJ0018080.1"/>
    <property type="molecule type" value="Genomic_DNA"/>
</dbReference>
<organism evidence="1 2">
    <name type="scientific">Pistacia integerrima</name>
    <dbReference type="NCBI Taxonomy" id="434235"/>
    <lineage>
        <taxon>Eukaryota</taxon>
        <taxon>Viridiplantae</taxon>
        <taxon>Streptophyta</taxon>
        <taxon>Embryophyta</taxon>
        <taxon>Tracheophyta</taxon>
        <taxon>Spermatophyta</taxon>
        <taxon>Magnoliopsida</taxon>
        <taxon>eudicotyledons</taxon>
        <taxon>Gunneridae</taxon>
        <taxon>Pentapetalae</taxon>
        <taxon>rosids</taxon>
        <taxon>malvids</taxon>
        <taxon>Sapindales</taxon>
        <taxon>Anacardiaceae</taxon>
        <taxon>Pistacia</taxon>
    </lineage>
</organism>
<name>A0ACC0XIA3_9ROSI</name>